<keyword evidence="8" id="KW-0813">Transport</keyword>
<evidence type="ECO:0000256" key="6">
    <source>
        <dbReference type="SAM" id="Phobius"/>
    </source>
</evidence>
<evidence type="ECO:0000256" key="5">
    <source>
        <dbReference type="ARBA" id="ARBA00023136"/>
    </source>
</evidence>
<keyword evidence="3 6" id="KW-0812">Transmembrane</keyword>
<evidence type="ECO:0000313" key="8">
    <source>
        <dbReference type="EMBL" id="KAB4169780.1"/>
    </source>
</evidence>
<evidence type="ECO:0000313" key="7">
    <source>
        <dbReference type="EMBL" id="CUP73435.1"/>
    </source>
</evidence>
<evidence type="ECO:0000313" key="10">
    <source>
        <dbReference type="Proteomes" id="UP000433928"/>
    </source>
</evidence>
<dbReference type="PANTHER" id="PTHR30250:SF26">
    <property type="entry name" value="PSMA PROTEIN"/>
    <property type="match status" value="1"/>
</dbReference>
<dbReference type="RefSeq" id="WP_057253249.1">
    <property type="nucleotide sequence ID" value="NZ_CP072236.1"/>
</dbReference>
<dbReference type="Proteomes" id="UP000433928">
    <property type="component" value="Unassembled WGS sequence"/>
</dbReference>
<keyword evidence="8" id="KW-0762">Sugar transport</keyword>
<dbReference type="Proteomes" id="UP000095766">
    <property type="component" value="Unassembled WGS sequence"/>
</dbReference>
<feature type="transmembrane region" description="Helical" evidence="6">
    <location>
        <begin position="373"/>
        <end position="399"/>
    </location>
</feature>
<name>A0A174QRJ9_BACUN</name>
<dbReference type="EMBL" id="CZAO01000010">
    <property type="protein sequence ID" value="CUP73435.1"/>
    <property type="molecule type" value="Genomic_DNA"/>
</dbReference>
<feature type="transmembrane region" description="Helical" evidence="6">
    <location>
        <begin position="187"/>
        <end position="207"/>
    </location>
</feature>
<feature type="transmembrane region" description="Helical" evidence="6">
    <location>
        <begin position="405"/>
        <end position="425"/>
    </location>
</feature>
<reference evidence="8 10" key="2">
    <citation type="journal article" date="2019" name="Nat. Med.">
        <title>A library of human gut bacterial isolates paired with longitudinal multiomics data enables mechanistic microbiome research.</title>
        <authorList>
            <person name="Poyet M."/>
            <person name="Groussin M."/>
            <person name="Gibbons S.M."/>
            <person name="Avila-Pacheco J."/>
            <person name="Jiang X."/>
            <person name="Kearney S.M."/>
            <person name="Perrotta A.R."/>
            <person name="Berdy B."/>
            <person name="Zhao S."/>
            <person name="Lieberman T.D."/>
            <person name="Swanson P.K."/>
            <person name="Smith M."/>
            <person name="Roesemann S."/>
            <person name="Alexander J.E."/>
            <person name="Rich S.A."/>
            <person name="Livny J."/>
            <person name="Vlamakis H."/>
            <person name="Clish C."/>
            <person name="Bullock K."/>
            <person name="Deik A."/>
            <person name="Scott J."/>
            <person name="Pierce K.A."/>
            <person name="Xavier R.J."/>
            <person name="Alm E.J."/>
        </authorList>
    </citation>
    <scope>NUCLEOTIDE SEQUENCE [LARGE SCALE GENOMIC DNA]</scope>
    <source>
        <strain evidence="8 10">BIOML-A27</strain>
    </source>
</reference>
<organism evidence="7 9">
    <name type="scientific">Bacteroides uniformis</name>
    <dbReference type="NCBI Taxonomy" id="820"/>
    <lineage>
        <taxon>Bacteria</taxon>
        <taxon>Pseudomonadati</taxon>
        <taxon>Bacteroidota</taxon>
        <taxon>Bacteroidia</taxon>
        <taxon>Bacteroidales</taxon>
        <taxon>Bacteroidaceae</taxon>
        <taxon>Bacteroides</taxon>
    </lineage>
</organism>
<feature type="transmembrane region" description="Helical" evidence="6">
    <location>
        <begin position="471"/>
        <end position="495"/>
    </location>
</feature>
<dbReference type="EMBL" id="WCUG01000008">
    <property type="protein sequence ID" value="KAB4169780.1"/>
    <property type="molecule type" value="Genomic_DNA"/>
</dbReference>
<feature type="transmembrane region" description="Helical" evidence="6">
    <location>
        <begin position="12"/>
        <end position="29"/>
    </location>
</feature>
<dbReference type="InterPro" id="IPR050833">
    <property type="entry name" value="Poly_Biosynth_Transport"/>
</dbReference>
<keyword evidence="5 6" id="KW-0472">Membrane</keyword>
<gene>
    <name evidence="7" type="ORF">ERS852510_02210</name>
    <name evidence="8" type="ORF">GAQ59_11445</name>
</gene>
<dbReference type="GO" id="GO:0005886">
    <property type="term" value="C:plasma membrane"/>
    <property type="evidence" value="ECO:0007669"/>
    <property type="project" value="UniProtKB-SubCell"/>
</dbReference>
<feature type="transmembrane region" description="Helical" evidence="6">
    <location>
        <begin position="317"/>
        <end position="337"/>
    </location>
</feature>
<keyword evidence="2" id="KW-1003">Cell membrane</keyword>
<feature type="transmembrane region" description="Helical" evidence="6">
    <location>
        <begin position="437"/>
        <end position="459"/>
    </location>
</feature>
<evidence type="ECO:0000256" key="1">
    <source>
        <dbReference type="ARBA" id="ARBA00004651"/>
    </source>
</evidence>
<feature type="transmembrane region" description="Helical" evidence="6">
    <location>
        <begin position="122"/>
        <end position="142"/>
    </location>
</feature>
<reference evidence="7 9" key="1">
    <citation type="submission" date="2015-09" db="EMBL/GenBank/DDBJ databases">
        <authorList>
            <consortium name="Pathogen Informatics"/>
        </authorList>
    </citation>
    <scope>NUCLEOTIDE SEQUENCE [LARGE SCALE GENOMIC DNA]</scope>
    <source>
        <strain evidence="7 9">2789STDY5834898</strain>
    </source>
</reference>
<feature type="transmembrane region" description="Helical" evidence="6">
    <location>
        <begin position="49"/>
        <end position="72"/>
    </location>
</feature>
<evidence type="ECO:0000313" key="9">
    <source>
        <dbReference type="Proteomes" id="UP000095766"/>
    </source>
</evidence>
<feature type="transmembrane region" description="Helical" evidence="6">
    <location>
        <begin position="162"/>
        <end position="181"/>
    </location>
</feature>
<feature type="transmembrane region" description="Helical" evidence="6">
    <location>
        <begin position="243"/>
        <end position="268"/>
    </location>
</feature>
<accession>A0A174QRJ9</accession>
<evidence type="ECO:0000256" key="4">
    <source>
        <dbReference type="ARBA" id="ARBA00022989"/>
    </source>
</evidence>
<evidence type="ECO:0000256" key="3">
    <source>
        <dbReference type="ARBA" id="ARBA00022692"/>
    </source>
</evidence>
<feature type="transmembrane region" description="Helical" evidence="6">
    <location>
        <begin position="280"/>
        <end position="297"/>
    </location>
</feature>
<protein>
    <submittedName>
        <fullName evidence="7">Flippase</fullName>
    </submittedName>
    <submittedName>
        <fullName evidence="8">Sugar transporter</fullName>
    </submittedName>
</protein>
<feature type="transmembrane region" description="Helical" evidence="6">
    <location>
        <begin position="343"/>
        <end position="361"/>
    </location>
</feature>
<dbReference type="PANTHER" id="PTHR30250">
    <property type="entry name" value="PST FAMILY PREDICTED COLANIC ACID TRANSPORTER"/>
    <property type="match status" value="1"/>
</dbReference>
<evidence type="ECO:0000256" key="2">
    <source>
        <dbReference type="ARBA" id="ARBA00022475"/>
    </source>
</evidence>
<dbReference type="AlphaFoldDB" id="A0A174QRJ9"/>
<feature type="transmembrane region" description="Helical" evidence="6">
    <location>
        <begin position="93"/>
        <end position="116"/>
    </location>
</feature>
<keyword evidence="4 6" id="KW-1133">Transmembrane helix</keyword>
<comment type="subcellular location">
    <subcellularLocation>
        <location evidence="1">Cell membrane</location>
        <topology evidence="1">Multi-pass membrane protein</topology>
    </subcellularLocation>
</comment>
<sequence>MNESRTSKSIKNAQASLIYYFIQLLLGFFSRKVFFDYLGSEILGLNTTAANLLGFLNLAELGIGMSVGYFLYKPLYDHNTETLNKIIALQGWIYRRIAYIIIILACILMSFFPWIFEKSPLPLWYAYVTFGVLLFSSMLGYFANYRQILLQADQKSYKVQRITQGAIIVKTIIQIVGMQIVAWPFVFWTIIELGFAIFSAYILNYVLKKEYPWLQTRDYNGKDLLKEFPKIITKTKQVFVHKFSAVVLGQCAPLIMYGFSSLTIIAYYGNYQLIIGKVGYLLQTIFNSTTAGVGNLIASGNKQHIQDVFWELFDSRFFFSSVTLITIYFVIQPFITIWLGSQYILSDFFLCLILITTAISINRVTVDSFIAGYGLFSDIWAPIAETLINLGGSFLFGYFWGYEGVLIGVILSQFVIICLWKPYFLYSQGLQSNASQYFIPLVGRLFIITIDFIAFKFIFSSYNISNIDNYLSWFLFTITIFFVVFIILFAEFYFLTSGMHSFTLRIYNIIINKFKK</sequence>
<proteinExistence type="predicted"/>